<dbReference type="InterPro" id="IPR013780">
    <property type="entry name" value="Glyco_hydro_b"/>
</dbReference>
<dbReference type="EC" id="3.2.1.55" evidence="5"/>
<dbReference type="PANTHER" id="PTHR43576">
    <property type="entry name" value="ALPHA-L-ARABINOFURANOSIDASE C-RELATED"/>
    <property type="match status" value="1"/>
</dbReference>
<sequence>MKHIIITVNSKFKKSEIDSRIYSSFVEHMGRVVYTGIYEPNHPTADKDGFRQDVLEKVKELGITMVRYPGGNFVSNYDWKDGVGPKEERPKRLELAWRAVETNEVGINEFMRWAKKAGVEPICAVNLGTKGIENAASFLEYCNMPAGTMYSDMRVKHGVSEPYKVKLWCLGNEMDGDWQIGHKTADEYGRLAEETAKAMKLIDENIELVVCGSAKSDMPTYPEWEATVLEHVYENVDYLALHQYYGGQEMGTADFLAQSVDLDCYIDTVSGVCDYIKAKKRSEKTMYISVDEWGVWAPEGKVAHPEIEEKPWQIAPHLSEQVYTMEDSLLFASMLMSFVRHSDRVKVACQSLLTNISATIMTEKGGEVWVQPVFYPFSYMSKYARGTVMEEVYEGPSYDCSIAKNVPYVDTVTVYNEELGEIAIFAVNRAEETVSVSEELQGFVLEEIAEQLYMTSGNRKDTNLENHDKIKPYEINNAEIAGDNLNFEIEPLSWNMIRVKVKNKN</sequence>
<dbReference type="Gene3D" id="2.60.40.1180">
    <property type="entry name" value="Golgi alpha-mannosidase II"/>
    <property type="match status" value="1"/>
</dbReference>
<evidence type="ECO:0000256" key="1">
    <source>
        <dbReference type="ARBA" id="ARBA00001462"/>
    </source>
</evidence>
<reference evidence="10" key="1">
    <citation type="submission" date="2015-09" db="EMBL/GenBank/DDBJ databases">
        <authorList>
            <consortium name="Pathogen Informatics"/>
        </authorList>
    </citation>
    <scope>NUCLEOTIDE SEQUENCE [LARGE SCALE GENOMIC DNA]</scope>
    <source>
        <strain evidence="10">2789STDY5834863</strain>
    </source>
</reference>
<gene>
    <name evidence="10" type="primary">abfA_3</name>
    <name evidence="10" type="ORF">ERS852478_00996</name>
    <name evidence="11" type="ORF">GT728_13465</name>
</gene>
<evidence type="ECO:0000313" key="10">
    <source>
        <dbReference type="EMBL" id="CUN75601.1"/>
    </source>
</evidence>
<evidence type="ECO:0000256" key="6">
    <source>
        <dbReference type="ARBA" id="ARBA00022801"/>
    </source>
</evidence>
<proteinExistence type="inferred from homology"/>
<evidence type="ECO:0000313" key="12">
    <source>
        <dbReference type="Proteomes" id="UP000095431"/>
    </source>
</evidence>
<evidence type="ECO:0000256" key="5">
    <source>
        <dbReference type="ARBA" id="ARBA00012670"/>
    </source>
</evidence>
<dbReference type="eggNOG" id="COG3534">
    <property type="taxonomic scope" value="Bacteria"/>
</dbReference>
<dbReference type="InterPro" id="IPR017853">
    <property type="entry name" value="GH"/>
</dbReference>
<evidence type="ECO:0000313" key="11">
    <source>
        <dbReference type="EMBL" id="MZL34185.1"/>
    </source>
</evidence>
<dbReference type="Proteomes" id="UP000477285">
    <property type="component" value="Unassembled WGS sequence"/>
</dbReference>
<dbReference type="GeneID" id="75077091"/>
<keyword evidence="6 10" id="KW-0378">Hydrolase</keyword>
<comment type="similarity">
    <text evidence="3">Belongs to the glycosyl hydrolase 51 family.</text>
</comment>
<evidence type="ECO:0000256" key="4">
    <source>
        <dbReference type="ARBA" id="ARBA00011165"/>
    </source>
</evidence>
<dbReference type="SUPFAM" id="SSF51011">
    <property type="entry name" value="Glycosyl hydrolase domain"/>
    <property type="match status" value="1"/>
</dbReference>
<accession>A0A173ZH91</accession>
<keyword evidence="7" id="KW-0119">Carbohydrate metabolism</keyword>
<dbReference type="EMBL" id="CYZN01000005">
    <property type="protein sequence ID" value="CUN75601.1"/>
    <property type="molecule type" value="Genomic_DNA"/>
</dbReference>
<evidence type="ECO:0000259" key="9">
    <source>
        <dbReference type="SMART" id="SM00813"/>
    </source>
</evidence>
<protein>
    <recommendedName>
        <fullName evidence="5">non-reducing end alpha-L-arabinofuranosidase</fullName>
        <ecNumber evidence="5">3.2.1.55</ecNumber>
    </recommendedName>
</protein>
<organism evidence="10 12">
    <name type="scientific">Blautia wexlerae</name>
    <dbReference type="NCBI Taxonomy" id="418240"/>
    <lineage>
        <taxon>Bacteria</taxon>
        <taxon>Bacillati</taxon>
        <taxon>Bacillota</taxon>
        <taxon>Clostridia</taxon>
        <taxon>Lachnospirales</taxon>
        <taxon>Lachnospiraceae</taxon>
        <taxon>Blautia</taxon>
    </lineage>
</organism>
<dbReference type="SUPFAM" id="SSF51445">
    <property type="entry name" value="(Trans)glycosidases"/>
    <property type="match status" value="1"/>
</dbReference>
<evidence type="ECO:0000313" key="13">
    <source>
        <dbReference type="Proteomes" id="UP000477285"/>
    </source>
</evidence>
<evidence type="ECO:0000256" key="8">
    <source>
        <dbReference type="ARBA" id="ARBA00023295"/>
    </source>
</evidence>
<evidence type="ECO:0000256" key="3">
    <source>
        <dbReference type="ARBA" id="ARBA00007186"/>
    </source>
</evidence>
<dbReference type="Proteomes" id="UP000095431">
    <property type="component" value="Unassembled WGS sequence"/>
</dbReference>
<comment type="pathway">
    <text evidence="2">Glycan metabolism.</text>
</comment>
<dbReference type="InterPro" id="IPR055235">
    <property type="entry name" value="ASD1_cat"/>
</dbReference>
<dbReference type="GO" id="GO:0046556">
    <property type="term" value="F:alpha-L-arabinofuranosidase activity"/>
    <property type="evidence" value="ECO:0007669"/>
    <property type="project" value="UniProtKB-EC"/>
</dbReference>
<dbReference type="Pfam" id="PF06964">
    <property type="entry name" value="Alpha-L-AF_C"/>
    <property type="match status" value="1"/>
</dbReference>
<feature type="domain" description="Alpha-L-arabinofuranosidase C-terminal" evidence="9">
    <location>
        <begin position="291"/>
        <end position="493"/>
    </location>
</feature>
<evidence type="ECO:0000256" key="7">
    <source>
        <dbReference type="ARBA" id="ARBA00023277"/>
    </source>
</evidence>
<name>A0A173ZH91_9FIRM</name>
<keyword evidence="8 10" id="KW-0326">Glycosidase</keyword>
<dbReference type="Pfam" id="PF22848">
    <property type="entry name" value="ASD1_dom"/>
    <property type="match status" value="1"/>
</dbReference>
<comment type="subunit">
    <text evidence="4">Homohexamer; trimer of dimers.</text>
</comment>
<dbReference type="AlphaFoldDB" id="A0A173ZH91"/>
<dbReference type="RefSeq" id="WP_025577886.1">
    <property type="nucleotide sequence ID" value="NZ_AP031426.1"/>
</dbReference>
<dbReference type="EMBL" id="WWVQ01000034">
    <property type="protein sequence ID" value="MZL34185.1"/>
    <property type="molecule type" value="Genomic_DNA"/>
</dbReference>
<dbReference type="InterPro" id="IPR010720">
    <property type="entry name" value="Alpha-L-AF_C"/>
</dbReference>
<dbReference type="PANTHER" id="PTHR43576:SF3">
    <property type="entry name" value="ALPHA-L-ARABINOFURANOSIDASE C"/>
    <property type="match status" value="1"/>
</dbReference>
<evidence type="ECO:0000256" key="2">
    <source>
        <dbReference type="ARBA" id="ARBA00004881"/>
    </source>
</evidence>
<comment type="catalytic activity">
    <reaction evidence="1">
        <text>Hydrolysis of terminal non-reducing alpha-L-arabinofuranoside residues in alpha-L-arabinosides.</text>
        <dbReference type="EC" id="3.2.1.55"/>
    </reaction>
</comment>
<dbReference type="SMART" id="SM00813">
    <property type="entry name" value="Alpha-L-AF_C"/>
    <property type="match status" value="1"/>
</dbReference>
<dbReference type="GO" id="GO:0046373">
    <property type="term" value="P:L-arabinose metabolic process"/>
    <property type="evidence" value="ECO:0007669"/>
    <property type="project" value="InterPro"/>
</dbReference>
<dbReference type="GO" id="GO:0000272">
    <property type="term" value="P:polysaccharide catabolic process"/>
    <property type="evidence" value="ECO:0007669"/>
    <property type="project" value="TreeGrafter"/>
</dbReference>
<reference evidence="11 13" key="2">
    <citation type="journal article" date="2019" name="Nat. Med.">
        <title>A library of human gut bacterial isolates paired with longitudinal multiomics data enables mechanistic microbiome research.</title>
        <authorList>
            <person name="Poyet M."/>
            <person name="Groussin M."/>
            <person name="Gibbons S.M."/>
            <person name="Avila-Pacheco J."/>
            <person name="Jiang X."/>
            <person name="Kearney S.M."/>
            <person name="Perrotta A.R."/>
            <person name="Berdy B."/>
            <person name="Zhao S."/>
            <person name="Lieberman T.D."/>
            <person name="Swanson P.K."/>
            <person name="Smith M."/>
            <person name="Roesemann S."/>
            <person name="Alexander J.E."/>
            <person name="Rich S.A."/>
            <person name="Livny J."/>
            <person name="Vlamakis H."/>
            <person name="Clish C."/>
            <person name="Bullock K."/>
            <person name="Deik A."/>
            <person name="Scott J."/>
            <person name="Pierce K.A."/>
            <person name="Xavier R.J."/>
            <person name="Alm E.J."/>
        </authorList>
    </citation>
    <scope>NUCLEOTIDE SEQUENCE [LARGE SCALE GENOMIC DNA]</scope>
    <source>
        <strain evidence="11 13">BIOML-A1</strain>
    </source>
</reference>
<dbReference type="Gene3D" id="3.20.20.80">
    <property type="entry name" value="Glycosidases"/>
    <property type="match status" value="1"/>
</dbReference>